<dbReference type="EMBL" id="MFCP01000008">
    <property type="protein sequence ID" value="OGE29291.1"/>
    <property type="molecule type" value="Genomic_DNA"/>
</dbReference>
<dbReference type="InterPro" id="IPR011006">
    <property type="entry name" value="CheY-like_superfamily"/>
</dbReference>
<accession>A0A1F5JKV8</accession>
<name>A0A1F5JKV8_9BACT</name>
<proteinExistence type="predicted"/>
<dbReference type="AlphaFoldDB" id="A0A1F5JKV8"/>
<keyword evidence="1 6" id="KW-0597">Phosphoprotein</keyword>
<protein>
    <recommendedName>
        <fullName evidence="7">Response regulatory domain-containing protein</fullName>
    </recommendedName>
</protein>
<keyword evidence="4" id="KW-0238">DNA-binding</keyword>
<dbReference type="SUPFAM" id="SSF52172">
    <property type="entry name" value="CheY-like"/>
    <property type="match status" value="1"/>
</dbReference>
<dbReference type="Proteomes" id="UP000177555">
    <property type="component" value="Unassembled WGS sequence"/>
</dbReference>
<feature type="domain" description="Response regulatory" evidence="7">
    <location>
        <begin position="3"/>
        <end position="119"/>
    </location>
</feature>
<dbReference type="SMART" id="SM00448">
    <property type="entry name" value="REC"/>
    <property type="match status" value="1"/>
</dbReference>
<keyword evidence="2" id="KW-0902">Two-component regulatory system</keyword>
<evidence type="ECO:0000256" key="4">
    <source>
        <dbReference type="ARBA" id="ARBA00023125"/>
    </source>
</evidence>
<dbReference type="PANTHER" id="PTHR44591">
    <property type="entry name" value="STRESS RESPONSE REGULATOR PROTEIN 1"/>
    <property type="match status" value="1"/>
</dbReference>
<dbReference type="InterPro" id="IPR001789">
    <property type="entry name" value="Sig_transdc_resp-reg_receiver"/>
</dbReference>
<dbReference type="Pfam" id="PF00072">
    <property type="entry name" value="Response_reg"/>
    <property type="match status" value="1"/>
</dbReference>
<evidence type="ECO:0000256" key="3">
    <source>
        <dbReference type="ARBA" id="ARBA00023015"/>
    </source>
</evidence>
<feature type="modified residue" description="4-aspartylphosphate" evidence="6">
    <location>
        <position position="52"/>
    </location>
</feature>
<evidence type="ECO:0000256" key="2">
    <source>
        <dbReference type="ARBA" id="ARBA00023012"/>
    </source>
</evidence>
<evidence type="ECO:0000313" key="9">
    <source>
        <dbReference type="Proteomes" id="UP000177555"/>
    </source>
</evidence>
<evidence type="ECO:0000259" key="7">
    <source>
        <dbReference type="PROSITE" id="PS50110"/>
    </source>
</evidence>
<keyword evidence="5" id="KW-0804">Transcription</keyword>
<dbReference type="PANTHER" id="PTHR44591:SF3">
    <property type="entry name" value="RESPONSE REGULATORY DOMAIN-CONTAINING PROTEIN"/>
    <property type="match status" value="1"/>
</dbReference>
<evidence type="ECO:0000256" key="1">
    <source>
        <dbReference type="ARBA" id="ARBA00022553"/>
    </source>
</evidence>
<evidence type="ECO:0000313" key="8">
    <source>
        <dbReference type="EMBL" id="OGE29291.1"/>
    </source>
</evidence>
<dbReference type="Gene3D" id="3.40.50.2300">
    <property type="match status" value="1"/>
</dbReference>
<dbReference type="PROSITE" id="PS50110">
    <property type="entry name" value="RESPONSE_REGULATORY"/>
    <property type="match status" value="1"/>
</dbReference>
<comment type="caution">
    <text evidence="8">The sequence shown here is derived from an EMBL/GenBank/DDBJ whole genome shotgun (WGS) entry which is preliminary data.</text>
</comment>
<keyword evidence="3" id="KW-0805">Transcription regulation</keyword>
<dbReference type="CDD" id="cd17574">
    <property type="entry name" value="REC_OmpR"/>
    <property type="match status" value="1"/>
</dbReference>
<evidence type="ECO:0000256" key="5">
    <source>
        <dbReference type="ARBA" id="ARBA00023163"/>
    </source>
</evidence>
<evidence type="ECO:0000256" key="6">
    <source>
        <dbReference type="PROSITE-ProRule" id="PRU00169"/>
    </source>
</evidence>
<dbReference type="FunFam" id="3.40.50.2300:FF:000001">
    <property type="entry name" value="DNA-binding response regulator PhoB"/>
    <property type="match status" value="1"/>
</dbReference>
<reference evidence="8 9" key="1">
    <citation type="journal article" date="2016" name="Nat. Commun.">
        <title>Thousands of microbial genomes shed light on interconnected biogeochemical processes in an aquifer system.</title>
        <authorList>
            <person name="Anantharaman K."/>
            <person name="Brown C.T."/>
            <person name="Hug L.A."/>
            <person name="Sharon I."/>
            <person name="Castelle C.J."/>
            <person name="Probst A.J."/>
            <person name="Thomas B.C."/>
            <person name="Singh A."/>
            <person name="Wilkins M.J."/>
            <person name="Karaoz U."/>
            <person name="Brodie E.L."/>
            <person name="Williams K.H."/>
            <person name="Hubbard S.S."/>
            <person name="Banfield J.F."/>
        </authorList>
    </citation>
    <scope>NUCLEOTIDE SEQUENCE [LARGE SCALE GENOMIC DNA]</scope>
</reference>
<organism evidence="8 9">
    <name type="scientific">Candidatus Daviesbacteria bacterium RIFCSPHIGHO2_01_FULL_40_11</name>
    <dbReference type="NCBI Taxonomy" id="1797762"/>
    <lineage>
        <taxon>Bacteria</taxon>
        <taxon>Candidatus Daviesiibacteriota</taxon>
    </lineage>
</organism>
<dbReference type="GO" id="GO:0003677">
    <property type="term" value="F:DNA binding"/>
    <property type="evidence" value="ECO:0007669"/>
    <property type="project" value="UniProtKB-KW"/>
</dbReference>
<dbReference type="GO" id="GO:0000160">
    <property type="term" value="P:phosphorelay signal transduction system"/>
    <property type="evidence" value="ECO:0007669"/>
    <property type="project" value="UniProtKB-KW"/>
</dbReference>
<gene>
    <name evidence="8" type="ORF">A2867_05420</name>
</gene>
<dbReference type="InterPro" id="IPR050595">
    <property type="entry name" value="Bact_response_regulator"/>
</dbReference>
<sequence length="121" mass="13349">MPKILIVEDDPFLLKMYAKKLQVEGFEVEIAKDGEEGLAKFKSFLPDLVLLDVMLPKLNGLEVIERVKADPETQSIPILVLSNLSATADTETAVKKGAVGYLIKSNYTPSQVIDKVKGFLK</sequence>